<keyword evidence="4" id="KW-0539">Nucleus</keyword>
<name>A0ABN8NUS6_9CNID</name>
<dbReference type="EMBL" id="CALNXK010000038">
    <property type="protein sequence ID" value="CAH3123092.1"/>
    <property type="molecule type" value="Genomic_DNA"/>
</dbReference>
<evidence type="ECO:0000256" key="4">
    <source>
        <dbReference type="ARBA" id="ARBA00023242"/>
    </source>
</evidence>
<keyword evidence="8" id="KW-1185">Reference proteome</keyword>
<evidence type="ECO:0000313" key="7">
    <source>
        <dbReference type="EMBL" id="CAH3123116.1"/>
    </source>
</evidence>
<keyword evidence="2" id="KW-0238">DNA-binding</keyword>
<evidence type="ECO:0000256" key="2">
    <source>
        <dbReference type="ARBA" id="ARBA00023125"/>
    </source>
</evidence>
<dbReference type="InterPro" id="IPR011545">
    <property type="entry name" value="DEAD/DEAH_box_helicase_dom"/>
</dbReference>
<dbReference type="PROSITE" id="PS51192">
    <property type="entry name" value="HELICASE_ATP_BIND_1"/>
    <property type="match status" value="1"/>
</dbReference>
<dbReference type="PANTHER" id="PTHR13710">
    <property type="entry name" value="DNA HELICASE RECQ FAMILY MEMBER"/>
    <property type="match status" value="1"/>
</dbReference>
<dbReference type="InterPro" id="IPR027417">
    <property type="entry name" value="P-loop_NTPase"/>
</dbReference>
<dbReference type="SUPFAM" id="SSF52540">
    <property type="entry name" value="P-loop containing nucleoside triphosphate hydrolases"/>
    <property type="match status" value="1"/>
</dbReference>
<dbReference type="CDD" id="cd17920">
    <property type="entry name" value="DEXHc_RecQ"/>
    <property type="match status" value="1"/>
</dbReference>
<reference evidence="7 8" key="1">
    <citation type="submission" date="2022-05" db="EMBL/GenBank/DDBJ databases">
        <authorList>
            <consortium name="Genoscope - CEA"/>
            <person name="William W."/>
        </authorList>
    </citation>
    <scope>NUCLEOTIDE SEQUENCE [LARGE SCALE GENOMIC DNA]</scope>
</reference>
<dbReference type="SMART" id="SM00487">
    <property type="entry name" value="DEXDc"/>
    <property type="match status" value="1"/>
</dbReference>
<dbReference type="Gene3D" id="3.40.50.300">
    <property type="entry name" value="P-loop containing nucleotide triphosphate hydrolases"/>
    <property type="match status" value="1"/>
</dbReference>
<proteinExistence type="inferred from homology"/>
<dbReference type="EMBL" id="CALNXK010000038">
    <property type="protein sequence ID" value="CAH3123116.1"/>
    <property type="molecule type" value="Genomic_DNA"/>
</dbReference>
<sequence length="158" mass="17419">MVIMPTGGGKSLVFQLPAVCNHKPAVVVSPLIALINDQITDLRSRGVEAVSFTGEKGSTRRQQILYKLRSGDPDLKLIYTTPETLNRDVVFKEIVKTMDEKDLISYLIYDEAHCISQWGNGFRPDYLAVAEMSKILVPKAPTILLSATATQDAIADIK</sequence>
<protein>
    <recommendedName>
        <fullName evidence="5">Helicase ATP-binding domain-containing protein</fullName>
    </recommendedName>
</protein>
<comment type="similarity">
    <text evidence="1">Belongs to the helicase family. RecQ subfamily.</text>
</comment>
<keyword evidence="3" id="KW-0413">Isomerase</keyword>
<dbReference type="InterPro" id="IPR014001">
    <property type="entry name" value="Helicase_ATP-bd"/>
</dbReference>
<evidence type="ECO:0000313" key="6">
    <source>
        <dbReference type="EMBL" id="CAH3123092.1"/>
    </source>
</evidence>
<evidence type="ECO:0000259" key="5">
    <source>
        <dbReference type="PROSITE" id="PS51192"/>
    </source>
</evidence>
<gene>
    <name evidence="7" type="ORF">PLOB_00029802</name>
    <name evidence="6" type="ORF">PLOB_00029909</name>
</gene>
<comment type="caution">
    <text evidence="7">The sequence shown here is derived from an EMBL/GenBank/DDBJ whole genome shotgun (WGS) entry which is preliminary data.</text>
</comment>
<dbReference type="Proteomes" id="UP001159405">
    <property type="component" value="Unassembled WGS sequence"/>
</dbReference>
<dbReference type="PANTHER" id="PTHR13710:SF153">
    <property type="entry name" value="RECQ-LIKE DNA HELICASE BLM"/>
    <property type="match status" value="1"/>
</dbReference>
<dbReference type="Pfam" id="PF00270">
    <property type="entry name" value="DEAD"/>
    <property type="match status" value="1"/>
</dbReference>
<accession>A0ABN8NUS6</accession>
<evidence type="ECO:0000256" key="3">
    <source>
        <dbReference type="ARBA" id="ARBA00023235"/>
    </source>
</evidence>
<evidence type="ECO:0000256" key="1">
    <source>
        <dbReference type="ARBA" id="ARBA00005446"/>
    </source>
</evidence>
<evidence type="ECO:0000313" key="8">
    <source>
        <dbReference type="Proteomes" id="UP001159405"/>
    </source>
</evidence>
<feature type="domain" description="Helicase ATP-binding" evidence="5">
    <location>
        <begin position="1"/>
        <end position="158"/>
    </location>
</feature>
<organism evidence="7 8">
    <name type="scientific">Porites lobata</name>
    <dbReference type="NCBI Taxonomy" id="104759"/>
    <lineage>
        <taxon>Eukaryota</taxon>
        <taxon>Metazoa</taxon>
        <taxon>Cnidaria</taxon>
        <taxon>Anthozoa</taxon>
        <taxon>Hexacorallia</taxon>
        <taxon>Scleractinia</taxon>
        <taxon>Fungiina</taxon>
        <taxon>Poritidae</taxon>
        <taxon>Porites</taxon>
    </lineage>
</organism>